<accession>A0ABY5KVA6</accession>
<keyword evidence="6" id="KW-1185">Reference proteome</keyword>
<dbReference type="InterPro" id="IPR036291">
    <property type="entry name" value="NAD(P)-bd_dom_sf"/>
</dbReference>
<sequence>MKVTGTTIAVTGGGNGIGRQLVLALLARGARVAALDVNEDGLKATIDLAGDRADRLSTHVVNITDRAAVEALPEQIIAEHGQVDGLINCAGVIQPFVPMDKLEYKDIERVMDINFWGVVHTTKAFLPHLVTRPAAHIVNVSSMGGFIPVPGQTIYGASKAAVKLLTEGLHSELTQTPVSVTVVFPGAIETEITKNSGVEMHGKPGTAAKQPQRKMTSPADAARIIIDAMERDAYRVTIGKDSAMLDRLARLSPRRSAALIYKQMKDLLD</sequence>
<gene>
    <name evidence="5" type="ORF">NP064_11235</name>
</gene>
<evidence type="ECO:0000313" key="5">
    <source>
        <dbReference type="EMBL" id="UUI74374.1"/>
    </source>
</evidence>
<evidence type="ECO:0000259" key="4">
    <source>
        <dbReference type="SMART" id="SM00822"/>
    </source>
</evidence>
<evidence type="ECO:0000256" key="2">
    <source>
        <dbReference type="ARBA" id="ARBA00023002"/>
    </source>
</evidence>
<feature type="domain" description="Ketoreductase" evidence="4">
    <location>
        <begin position="6"/>
        <end position="190"/>
    </location>
</feature>
<dbReference type="Pfam" id="PF00106">
    <property type="entry name" value="adh_short"/>
    <property type="match status" value="1"/>
</dbReference>
<dbReference type="EMBL" id="CP101988">
    <property type="protein sequence ID" value="UUI74374.1"/>
    <property type="molecule type" value="Genomic_DNA"/>
</dbReference>
<organism evidence="5 6">
    <name type="scientific">Cellulomonas chengniuliangii</name>
    <dbReference type="NCBI Taxonomy" id="2968084"/>
    <lineage>
        <taxon>Bacteria</taxon>
        <taxon>Bacillati</taxon>
        <taxon>Actinomycetota</taxon>
        <taxon>Actinomycetes</taxon>
        <taxon>Micrococcales</taxon>
        <taxon>Cellulomonadaceae</taxon>
        <taxon>Cellulomonas</taxon>
    </lineage>
</organism>
<dbReference type="RefSeq" id="WP_227569567.1">
    <property type="nucleotide sequence ID" value="NZ_CP101988.1"/>
</dbReference>
<comment type="similarity">
    <text evidence="1 3">Belongs to the short-chain dehydrogenases/reductases (SDR) family.</text>
</comment>
<name>A0ABY5KVA6_9CELL</name>
<proteinExistence type="inferred from homology"/>
<dbReference type="SUPFAM" id="SSF51735">
    <property type="entry name" value="NAD(P)-binding Rossmann-fold domains"/>
    <property type="match status" value="1"/>
</dbReference>
<dbReference type="PRINTS" id="PR00081">
    <property type="entry name" value="GDHRDH"/>
</dbReference>
<dbReference type="PROSITE" id="PS00061">
    <property type="entry name" value="ADH_SHORT"/>
    <property type="match status" value="1"/>
</dbReference>
<evidence type="ECO:0000313" key="6">
    <source>
        <dbReference type="Proteomes" id="UP001316189"/>
    </source>
</evidence>
<evidence type="ECO:0000256" key="3">
    <source>
        <dbReference type="RuleBase" id="RU000363"/>
    </source>
</evidence>
<dbReference type="PANTHER" id="PTHR44196:SF1">
    <property type="entry name" value="DEHYDROGENASE_REDUCTASE SDR FAMILY MEMBER 7B"/>
    <property type="match status" value="1"/>
</dbReference>
<dbReference type="CDD" id="cd05233">
    <property type="entry name" value="SDR_c"/>
    <property type="match status" value="1"/>
</dbReference>
<dbReference type="PANTHER" id="PTHR44196">
    <property type="entry name" value="DEHYDROGENASE/REDUCTASE SDR FAMILY MEMBER 7B"/>
    <property type="match status" value="1"/>
</dbReference>
<protein>
    <submittedName>
        <fullName evidence="5">SDR family oxidoreductase</fullName>
    </submittedName>
</protein>
<dbReference type="InterPro" id="IPR020904">
    <property type="entry name" value="Sc_DH/Rdtase_CS"/>
</dbReference>
<dbReference type="PRINTS" id="PR00080">
    <property type="entry name" value="SDRFAMILY"/>
</dbReference>
<reference evidence="5 6" key="1">
    <citation type="submission" date="2022-07" db="EMBL/GenBank/DDBJ databases">
        <title>Novel species in genus cellulomonas.</title>
        <authorList>
            <person name="Ye L."/>
        </authorList>
    </citation>
    <scope>NUCLEOTIDE SEQUENCE [LARGE SCALE GENOMIC DNA]</scope>
    <source>
        <strain evidence="6">zg-Y338</strain>
    </source>
</reference>
<dbReference type="Proteomes" id="UP001316189">
    <property type="component" value="Chromosome"/>
</dbReference>
<keyword evidence="2" id="KW-0560">Oxidoreductase</keyword>
<dbReference type="Gene3D" id="3.40.50.720">
    <property type="entry name" value="NAD(P)-binding Rossmann-like Domain"/>
    <property type="match status" value="1"/>
</dbReference>
<dbReference type="InterPro" id="IPR057326">
    <property type="entry name" value="KR_dom"/>
</dbReference>
<dbReference type="SMART" id="SM00822">
    <property type="entry name" value="PKS_KR"/>
    <property type="match status" value="1"/>
</dbReference>
<evidence type="ECO:0000256" key="1">
    <source>
        <dbReference type="ARBA" id="ARBA00006484"/>
    </source>
</evidence>
<dbReference type="InterPro" id="IPR002347">
    <property type="entry name" value="SDR_fam"/>
</dbReference>